<evidence type="ECO:0000313" key="3">
    <source>
        <dbReference type="Proteomes" id="UP000094056"/>
    </source>
</evidence>
<sequence>MKAICSRIIKTPLLGEASGYRQKHERLSELFLEYLLHGGYLPAITDYHLNKTISRGVINIYLQWIIGDILKHNKSENYLFEILKGVKATYNSQVSWNNLAKYLSIEHHKTVSDYCYLLESIHVLYIQEALLEHKLSGAPKKNRKIYFRDPFIDHSVSNYLNPKISFADILTHMRDNEFAASYVEAVAVDHCKRWAPTYYIKGVKGEVDIALVQGDKFYPIEIKWANKIRPEEIKQIQRYKDGIILTKSPEHKTLVPNHIIPLVRFLIHISGGVLNVM</sequence>
<feature type="domain" description="DUF4143" evidence="1">
    <location>
        <begin position="80"/>
        <end position="224"/>
    </location>
</feature>
<protein>
    <recommendedName>
        <fullName evidence="1">DUF4143 domain-containing protein</fullName>
    </recommendedName>
</protein>
<dbReference type="Proteomes" id="UP000094056">
    <property type="component" value="Unassembled WGS sequence"/>
</dbReference>
<evidence type="ECO:0000259" key="1">
    <source>
        <dbReference type="Pfam" id="PF13635"/>
    </source>
</evidence>
<dbReference type="InterPro" id="IPR025420">
    <property type="entry name" value="DUF4143"/>
</dbReference>
<accession>A0A1E3XGU7</accession>
<dbReference type="EMBL" id="MAYW01000001">
    <property type="protein sequence ID" value="ODS34832.1"/>
    <property type="molecule type" value="Genomic_DNA"/>
</dbReference>
<dbReference type="PANTHER" id="PTHR33295">
    <property type="entry name" value="ATPASE"/>
    <property type="match status" value="1"/>
</dbReference>
<reference evidence="2 3" key="1">
    <citation type="submission" date="2016-07" db="EMBL/GenBank/DDBJ databases">
        <title>Draft genome of Scalindua rubra, obtained from a brine-seawater interface in the Red Sea, sheds light on salt adaptation in anammox bacteria.</title>
        <authorList>
            <person name="Speth D.R."/>
            <person name="Lagkouvardos I."/>
            <person name="Wang Y."/>
            <person name="Qian P.-Y."/>
            <person name="Dutilh B.E."/>
            <person name="Jetten M.S."/>
        </authorList>
    </citation>
    <scope>NUCLEOTIDE SEQUENCE [LARGE SCALE GENOMIC DNA]</scope>
    <source>
        <strain evidence="2">BSI-1</strain>
    </source>
</reference>
<dbReference type="PANTHER" id="PTHR33295:SF18">
    <property type="entry name" value="AAA+ ATPASE DOMAIN-CONTAINING PROTEIN"/>
    <property type="match status" value="1"/>
</dbReference>
<dbReference type="Pfam" id="PF13635">
    <property type="entry name" value="DUF4143"/>
    <property type="match status" value="1"/>
</dbReference>
<comment type="caution">
    <text evidence="2">The sequence shown here is derived from an EMBL/GenBank/DDBJ whole genome shotgun (WGS) entry which is preliminary data.</text>
</comment>
<proteinExistence type="predicted"/>
<dbReference type="AlphaFoldDB" id="A0A1E3XGU7"/>
<name>A0A1E3XGU7_9BACT</name>
<gene>
    <name evidence="2" type="ORF">SCARUB_00092</name>
</gene>
<evidence type="ECO:0000313" key="2">
    <source>
        <dbReference type="EMBL" id="ODS34832.1"/>
    </source>
</evidence>
<organism evidence="2 3">
    <name type="scientific">Candidatus Scalindua rubra</name>
    <dbReference type="NCBI Taxonomy" id="1872076"/>
    <lineage>
        <taxon>Bacteria</taxon>
        <taxon>Pseudomonadati</taxon>
        <taxon>Planctomycetota</taxon>
        <taxon>Candidatus Brocadiia</taxon>
        <taxon>Candidatus Brocadiales</taxon>
        <taxon>Candidatus Scalinduaceae</taxon>
        <taxon>Candidatus Scalindua</taxon>
    </lineage>
</organism>